<keyword evidence="3" id="KW-1185">Reference proteome</keyword>
<reference evidence="2" key="2">
    <citation type="submission" date="2024-10" db="UniProtKB">
        <authorList>
            <consortium name="EnsemblProtists"/>
        </authorList>
    </citation>
    <scope>IDENTIFICATION</scope>
</reference>
<dbReference type="eggNOG" id="KOG3230">
    <property type="taxonomic scope" value="Eukaryota"/>
</dbReference>
<dbReference type="KEGG" id="ehx:EMIHUDRAFT_62400"/>
<dbReference type="PANTHER" id="PTHR10476">
    <property type="entry name" value="CHARGED MULTIVESICULAR BODY PROTEIN"/>
    <property type="match status" value="1"/>
</dbReference>
<proteinExistence type="predicted"/>
<name>A0A0D3I2H0_EMIH1</name>
<dbReference type="HOGENOM" id="CLU_125243_0_0_1"/>
<keyword evidence="1" id="KW-0175">Coiled coil</keyword>
<feature type="coiled-coil region" evidence="1">
    <location>
        <begin position="16"/>
        <end position="54"/>
    </location>
</feature>
<evidence type="ECO:0000256" key="1">
    <source>
        <dbReference type="SAM" id="Coils"/>
    </source>
</evidence>
<organism evidence="2 3">
    <name type="scientific">Emiliania huxleyi (strain CCMP1516)</name>
    <dbReference type="NCBI Taxonomy" id="280463"/>
    <lineage>
        <taxon>Eukaryota</taxon>
        <taxon>Haptista</taxon>
        <taxon>Haptophyta</taxon>
        <taxon>Prymnesiophyceae</taxon>
        <taxon>Isochrysidales</taxon>
        <taxon>Noelaerhabdaceae</taxon>
        <taxon>Emiliania</taxon>
    </lineage>
</organism>
<reference evidence="3" key="1">
    <citation type="journal article" date="2013" name="Nature">
        <title>Pan genome of the phytoplankton Emiliania underpins its global distribution.</title>
        <authorList>
            <person name="Read B.A."/>
            <person name="Kegel J."/>
            <person name="Klute M.J."/>
            <person name="Kuo A."/>
            <person name="Lefebvre S.C."/>
            <person name="Maumus F."/>
            <person name="Mayer C."/>
            <person name="Miller J."/>
            <person name="Monier A."/>
            <person name="Salamov A."/>
            <person name="Young J."/>
            <person name="Aguilar M."/>
            <person name="Claverie J.M."/>
            <person name="Frickenhaus S."/>
            <person name="Gonzalez K."/>
            <person name="Herman E.K."/>
            <person name="Lin Y.C."/>
            <person name="Napier J."/>
            <person name="Ogata H."/>
            <person name="Sarno A.F."/>
            <person name="Shmutz J."/>
            <person name="Schroeder D."/>
            <person name="de Vargas C."/>
            <person name="Verret F."/>
            <person name="von Dassow P."/>
            <person name="Valentin K."/>
            <person name="Van de Peer Y."/>
            <person name="Wheeler G."/>
            <person name="Dacks J.B."/>
            <person name="Delwiche C.F."/>
            <person name="Dyhrman S.T."/>
            <person name="Glockner G."/>
            <person name="John U."/>
            <person name="Richards T."/>
            <person name="Worden A.Z."/>
            <person name="Zhang X."/>
            <person name="Grigoriev I.V."/>
            <person name="Allen A.E."/>
            <person name="Bidle K."/>
            <person name="Borodovsky M."/>
            <person name="Bowler C."/>
            <person name="Brownlee C."/>
            <person name="Cock J.M."/>
            <person name="Elias M."/>
            <person name="Gladyshev V.N."/>
            <person name="Groth M."/>
            <person name="Guda C."/>
            <person name="Hadaegh A."/>
            <person name="Iglesias-Rodriguez M.D."/>
            <person name="Jenkins J."/>
            <person name="Jones B.M."/>
            <person name="Lawson T."/>
            <person name="Leese F."/>
            <person name="Lindquist E."/>
            <person name="Lobanov A."/>
            <person name="Lomsadze A."/>
            <person name="Malik S.B."/>
            <person name="Marsh M.E."/>
            <person name="Mackinder L."/>
            <person name="Mock T."/>
            <person name="Mueller-Roeber B."/>
            <person name="Pagarete A."/>
            <person name="Parker M."/>
            <person name="Probert I."/>
            <person name="Quesneville H."/>
            <person name="Raines C."/>
            <person name="Rensing S.A."/>
            <person name="Riano-Pachon D.M."/>
            <person name="Richier S."/>
            <person name="Rokitta S."/>
            <person name="Shiraiwa Y."/>
            <person name="Soanes D.M."/>
            <person name="van der Giezen M."/>
            <person name="Wahlund T.M."/>
            <person name="Williams B."/>
            <person name="Wilson W."/>
            <person name="Wolfe G."/>
            <person name="Wurch L.L."/>
        </authorList>
    </citation>
    <scope>NUCLEOTIDE SEQUENCE</scope>
</reference>
<dbReference type="InterPro" id="IPR005024">
    <property type="entry name" value="Snf7_fam"/>
</dbReference>
<sequence>MLDGVFGTGKTPAERIKEYNRQIKKSVREIDRERTALERQEKKLLADIKKAAKDGQMDSAKIMAKDLVRTRGYIKKMFKMKAHMEAVSLRLQTMSSSAQMAQCMKGVTKVMGKMNAKMSSANIQKIMMEFEKQ</sequence>
<evidence type="ECO:0000313" key="2">
    <source>
        <dbReference type="EnsemblProtists" id="EOD05455"/>
    </source>
</evidence>
<dbReference type="EnsemblProtists" id="EOD05455">
    <property type="protein sequence ID" value="EOD05455"/>
    <property type="gene ID" value="EMIHUDRAFT_62400"/>
</dbReference>
<dbReference type="AlphaFoldDB" id="A0A0D3I2H0"/>
<dbReference type="GO" id="GO:0007034">
    <property type="term" value="P:vacuolar transport"/>
    <property type="evidence" value="ECO:0007669"/>
    <property type="project" value="InterPro"/>
</dbReference>
<accession>A0A0D3I2H0</accession>
<protein>
    <submittedName>
        <fullName evidence="2">Uncharacterized protein</fullName>
    </submittedName>
</protein>
<dbReference type="GeneID" id="17251548"/>
<dbReference type="Pfam" id="PF03357">
    <property type="entry name" value="Snf7"/>
    <property type="match status" value="1"/>
</dbReference>
<dbReference type="STRING" id="2903.R1CT48"/>
<dbReference type="RefSeq" id="XP_005757884.1">
    <property type="nucleotide sequence ID" value="XM_005757827.1"/>
</dbReference>
<dbReference type="PaxDb" id="2903-EOD05455"/>
<dbReference type="Gene3D" id="6.10.140.1230">
    <property type="match status" value="1"/>
</dbReference>
<evidence type="ECO:0000313" key="3">
    <source>
        <dbReference type="Proteomes" id="UP000013827"/>
    </source>
</evidence>
<dbReference type="Proteomes" id="UP000013827">
    <property type="component" value="Unassembled WGS sequence"/>
</dbReference>